<dbReference type="OrthoDB" id="8763200at2"/>
<accession>A0A1I5CTU6</accession>
<dbReference type="AlphaFoldDB" id="A0A1I5CTU6"/>
<gene>
    <name evidence="7" type="ORF">SAMN05660284_02484</name>
</gene>
<protein>
    <submittedName>
        <fullName evidence="7">Integrative and conjugative element protein, VC0181 family</fullName>
    </submittedName>
</protein>
<dbReference type="Proteomes" id="UP000242869">
    <property type="component" value="Unassembled WGS sequence"/>
</dbReference>
<name>A0A1I5CTU6_9NEIS</name>
<dbReference type="EMBL" id="FOVE01000021">
    <property type="protein sequence ID" value="SFN90364.1"/>
    <property type="molecule type" value="Genomic_DNA"/>
</dbReference>
<dbReference type="SUPFAM" id="SSF102712">
    <property type="entry name" value="JAB1/MPN domain"/>
    <property type="match status" value="1"/>
</dbReference>
<proteinExistence type="predicted"/>
<dbReference type="GO" id="GO:0008237">
    <property type="term" value="F:metallopeptidase activity"/>
    <property type="evidence" value="ECO:0007669"/>
    <property type="project" value="UniProtKB-KW"/>
</dbReference>
<dbReference type="GO" id="GO:0046872">
    <property type="term" value="F:metal ion binding"/>
    <property type="evidence" value="ECO:0007669"/>
    <property type="project" value="UniProtKB-KW"/>
</dbReference>
<keyword evidence="2" id="KW-0479">Metal-binding</keyword>
<feature type="domain" description="JAB" evidence="6">
    <location>
        <begin position="35"/>
        <end position="137"/>
    </location>
</feature>
<evidence type="ECO:0000256" key="1">
    <source>
        <dbReference type="ARBA" id="ARBA00022670"/>
    </source>
</evidence>
<evidence type="ECO:0000256" key="2">
    <source>
        <dbReference type="ARBA" id="ARBA00022723"/>
    </source>
</evidence>
<sequence>MQFISSWAADDKRTLLHFSMPTLETFCQHIQAREVDCEAGGLLLGSVHGAHMLIEQATVPTAWDKRFRHLFERMPFGHEAIALSRWTKSQGTIRYLGEWHTHPEDHPYPSGIDRLEWNRLSAERKDRRPMLAVIVGRKSLYIELVPNAGCGFVFLPMGGGGGGADTLAKGMRPCKCLVLDLAGCTY</sequence>
<keyword evidence="3" id="KW-0378">Hydrolase</keyword>
<dbReference type="STRING" id="83765.SAMN05660284_02484"/>
<keyword evidence="8" id="KW-1185">Reference proteome</keyword>
<evidence type="ECO:0000256" key="3">
    <source>
        <dbReference type="ARBA" id="ARBA00022801"/>
    </source>
</evidence>
<dbReference type="Gene3D" id="3.40.140.10">
    <property type="entry name" value="Cytidine Deaminase, domain 2"/>
    <property type="match status" value="1"/>
</dbReference>
<evidence type="ECO:0000259" key="6">
    <source>
        <dbReference type="Pfam" id="PF14464"/>
    </source>
</evidence>
<evidence type="ECO:0000256" key="4">
    <source>
        <dbReference type="ARBA" id="ARBA00022833"/>
    </source>
</evidence>
<keyword evidence="1" id="KW-0645">Protease</keyword>
<dbReference type="GO" id="GO:0006508">
    <property type="term" value="P:proteolysis"/>
    <property type="evidence" value="ECO:0007669"/>
    <property type="project" value="UniProtKB-KW"/>
</dbReference>
<evidence type="ECO:0000313" key="7">
    <source>
        <dbReference type="EMBL" id="SFN90364.1"/>
    </source>
</evidence>
<dbReference type="InterPro" id="IPR028090">
    <property type="entry name" value="JAB_dom_prok"/>
</dbReference>
<dbReference type="Pfam" id="PF14464">
    <property type="entry name" value="Prok-JAB"/>
    <property type="match status" value="1"/>
</dbReference>
<keyword evidence="4" id="KW-0862">Zinc</keyword>
<keyword evidence="5" id="KW-0482">Metalloprotease</keyword>
<evidence type="ECO:0000313" key="8">
    <source>
        <dbReference type="Proteomes" id="UP000242869"/>
    </source>
</evidence>
<reference evidence="8" key="1">
    <citation type="submission" date="2016-10" db="EMBL/GenBank/DDBJ databases">
        <authorList>
            <person name="Varghese N."/>
            <person name="Submissions S."/>
        </authorList>
    </citation>
    <scope>NUCLEOTIDE SEQUENCE [LARGE SCALE GENOMIC DNA]</scope>
    <source>
        <strain evidence="8">DSM 6150</strain>
    </source>
</reference>
<evidence type="ECO:0000256" key="5">
    <source>
        <dbReference type="ARBA" id="ARBA00023049"/>
    </source>
</evidence>
<organism evidence="7 8">
    <name type="scientific">Formivibrio citricus</name>
    <dbReference type="NCBI Taxonomy" id="83765"/>
    <lineage>
        <taxon>Bacteria</taxon>
        <taxon>Pseudomonadati</taxon>
        <taxon>Pseudomonadota</taxon>
        <taxon>Betaproteobacteria</taxon>
        <taxon>Neisseriales</taxon>
        <taxon>Chitinibacteraceae</taxon>
        <taxon>Formivibrio</taxon>
    </lineage>
</organism>